<reference evidence="7 8" key="2">
    <citation type="submission" date="2020-03" db="EMBL/GenBank/DDBJ databases">
        <title>Devosia chinhatensis sp. nov., isolated from a hexachlorocyclohexane (HCH) dump site in India.</title>
        <authorList>
            <person name="Kumar M."/>
            <person name="Lal R."/>
        </authorList>
    </citation>
    <scope>NUCLEOTIDE SEQUENCE [LARGE SCALE GENOMIC DNA]</scope>
    <source>
        <strain evidence="7 8">H239</strain>
    </source>
</reference>
<protein>
    <submittedName>
        <fullName evidence="7">NfeD family protein</fullName>
    </submittedName>
</protein>
<feature type="transmembrane region" description="Helical" evidence="5">
    <location>
        <begin position="57"/>
        <end position="76"/>
    </location>
</feature>
<accession>A0A6M1SJT5</accession>
<evidence type="ECO:0000256" key="2">
    <source>
        <dbReference type="ARBA" id="ARBA00022692"/>
    </source>
</evidence>
<dbReference type="GO" id="GO:0005886">
    <property type="term" value="C:plasma membrane"/>
    <property type="evidence" value="ECO:0007669"/>
    <property type="project" value="TreeGrafter"/>
</dbReference>
<gene>
    <name evidence="7" type="ORF">G5575_02830</name>
</gene>
<evidence type="ECO:0000313" key="7">
    <source>
        <dbReference type="EMBL" id="NGP16766.1"/>
    </source>
</evidence>
<evidence type="ECO:0000256" key="3">
    <source>
        <dbReference type="ARBA" id="ARBA00022989"/>
    </source>
</evidence>
<dbReference type="PANTHER" id="PTHR33507">
    <property type="entry name" value="INNER MEMBRANE PROTEIN YBBJ"/>
    <property type="match status" value="1"/>
</dbReference>
<sequence>MEVIGFLAEYGAWSWIVAGLILLALELVVPGGYLVWTGVAGILTGLITLVQQPPWPVQWLIFGILSLVSILAWIRISRNRQEESDRPLLNERTQQFVGQEAVLDQPLINGFGRLALGDTVWRVSGPDLPAGQRVRIVGADGNVLRVVTS</sequence>
<dbReference type="PANTHER" id="PTHR33507:SF3">
    <property type="entry name" value="INNER MEMBRANE PROTEIN YBBJ"/>
    <property type="match status" value="1"/>
</dbReference>
<dbReference type="Gene3D" id="2.40.50.140">
    <property type="entry name" value="Nucleic acid-binding proteins"/>
    <property type="match status" value="1"/>
</dbReference>
<dbReference type="InterPro" id="IPR052165">
    <property type="entry name" value="Membrane_assoc_protease"/>
</dbReference>
<evidence type="ECO:0000256" key="4">
    <source>
        <dbReference type="ARBA" id="ARBA00023136"/>
    </source>
</evidence>
<dbReference type="InterPro" id="IPR012340">
    <property type="entry name" value="NA-bd_OB-fold"/>
</dbReference>
<evidence type="ECO:0000259" key="6">
    <source>
        <dbReference type="Pfam" id="PF01957"/>
    </source>
</evidence>
<dbReference type="InterPro" id="IPR002810">
    <property type="entry name" value="NfeD-like_C"/>
</dbReference>
<evidence type="ECO:0000256" key="1">
    <source>
        <dbReference type="ARBA" id="ARBA00004141"/>
    </source>
</evidence>
<reference evidence="7 8" key="1">
    <citation type="submission" date="2020-02" db="EMBL/GenBank/DDBJ databases">
        <authorList>
            <person name="Khan S.A."/>
            <person name="Jeon C.O."/>
            <person name="Chun B.H."/>
        </authorList>
    </citation>
    <scope>NUCLEOTIDE SEQUENCE [LARGE SCALE GENOMIC DNA]</scope>
    <source>
        <strain evidence="7 8">H239</strain>
    </source>
</reference>
<keyword evidence="8" id="KW-1185">Reference proteome</keyword>
<comment type="subcellular location">
    <subcellularLocation>
        <location evidence="1">Membrane</location>
        <topology evidence="1">Multi-pass membrane protein</topology>
    </subcellularLocation>
</comment>
<dbReference type="Proteomes" id="UP000474802">
    <property type="component" value="Unassembled WGS sequence"/>
</dbReference>
<feature type="domain" description="NfeD-like C-terminal" evidence="6">
    <location>
        <begin position="94"/>
        <end position="146"/>
    </location>
</feature>
<keyword evidence="2 5" id="KW-0812">Transmembrane</keyword>
<dbReference type="EMBL" id="JAALFG010000001">
    <property type="protein sequence ID" value="NGP16766.1"/>
    <property type="molecule type" value="Genomic_DNA"/>
</dbReference>
<dbReference type="AlphaFoldDB" id="A0A6M1SJT5"/>
<evidence type="ECO:0000313" key="8">
    <source>
        <dbReference type="Proteomes" id="UP000474802"/>
    </source>
</evidence>
<dbReference type="RefSeq" id="WP_164533003.1">
    <property type="nucleotide sequence ID" value="NZ_JAALFG010000001.1"/>
</dbReference>
<name>A0A6M1SJT5_9HYPH</name>
<comment type="caution">
    <text evidence="7">The sequence shown here is derived from an EMBL/GenBank/DDBJ whole genome shotgun (WGS) entry which is preliminary data.</text>
</comment>
<organism evidence="7 8">
    <name type="scientific">Devosia aurantiaca</name>
    <dbReference type="NCBI Taxonomy" id="2714858"/>
    <lineage>
        <taxon>Bacteria</taxon>
        <taxon>Pseudomonadati</taxon>
        <taxon>Pseudomonadota</taxon>
        <taxon>Alphaproteobacteria</taxon>
        <taxon>Hyphomicrobiales</taxon>
        <taxon>Devosiaceae</taxon>
        <taxon>Devosia</taxon>
    </lineage>
</organism>
<keyword evidence="3 5" id="KW-1133">Transmembrane helix</keyword>
<dbReference type="Pfam" id="PF01957">
    <property type="entry name" value="NfeD"/>
    <property type="match status" value="1"/>
</dbReference>
<evidence type="ECO:0000256" key="5">
    <source>
        <dbReference type="SAM" id="Phobius"/>
    </source>
</evidence>
<proteinExistence type="predicted"/>
<feature type="transmembrane region" description="Helical" evidence="5">
    <location>
        <begin position="12"/>
        <end position="29"/>
    </location>
</feature>
<keyword evidence="4 5" id="KW-0472">Membrane</keyword>